<evidence type="ECO:0000313" key="5">
    <source>
        <dbReference type="EMBL" id="PHT65686.1"/>
    </source>
</evidence>
<organism evidence="5 6">
    <name type="scientific">Capsicum annuum</name>
    <name type="common">Capsicum pepper</name>
    <dbReference type="NCBI Taxonomy" id="4072"/>
    <lineage>
        <taxon>Eukaryota</taxon>
        <taxon>Viridiplantae</taxon>
        <taxon>Streptophyta</taxon>
        <taxon>Embryophyta</taxon>
        <taxon>Tracheophyta</taxon>
        <taxon>Spermatophyta</taxon>
        <taxon>Magnoliopsida</taxon>
        <taxon>eudicotyledons</taxon>
        <taxon>Gunneridae</taxon>
        <taxon>Pentapetalae</taxon>
        <taxon>asterids</taxon>
        <taxon>lamiids</taxon>
        <taxon>Solanales</taxon>
        <taxon>Solanaceae</taxon>
        <taxon>Solanoideae</taxon>
        <taxon>Capsiceae</taxon>
        <taxon>Capsicum</taxon>
    </lineage>
</organism>
<sequence length="143" mass="16327">MFVVNRMSQNWRDASLRKIGKDGIRCELREEKAEEAELPKYRDRAKERREDQNPDYELTELDVFHAVPPPGNVDILSADAQKLSIAKSKYLGDHMSHHEESYPQQAPGDDSRYDPYPNTSGFPNDSQKVDDVGYAGVMVILMV</sequence>
<evidence type="ECO:0000313" key="6">
    <source>
        <dbReference type="Proteomes" id="UP000222542"/>
    </source>
</evidence>
<evidence type="ECO:0000256" key="1">
    <source>
        <dbReference type="ARBA" id="ARBA00004123"/>
    </source>
</evidence>
<dbReference type="Proteomes" id="UP000222542">
    <property type="component" value="Unassembled WGS sequence"/>
</dbReference>
<feature type="domain" description="RED-like N-terminal" evidence="4">
    <location>
        <begin position="29"/>
        <end position="97"/>
    </location>
</feature>
<dbReference type="InterPro" id="IPR039896">
    <property type="entry name" value="Red-like"/>
</dbReference>
<dbReference type="Gramene" id="PHT65686">
    <property type="protein sequence ID" value="PHT65686"/>
    <property type="gene ID" value="T459_30111"/>
</dbReference>
<protein>
    <recommendedName>
        <fullName evidence="4">RED-like N-terminal domain-containing protein</fullName>
    </recommendedName>
</protein>
<comment type="subcellular location">
    <subcellularLocation>
        <location evidence="1">Nucleus</location>
    </subcellularLocation>
</comment>
<feature type="region of interest" description="Disordered" evidence="3">
    <location>
        <begin position="94"/>
        <end position="128"/>
    </location>
</feature>
<name>A0A2G2Y7E2_CAPAN</name>
<reference evidence="5 6" key="1">
    <citation type="journal article" date="2014" name="Nat. Genet.">
        <title>Genome sequence of the hot pepper provides insights into the evolution of pungency in Capsicum species.</title>
        <authorList>
            <person name="Kim S."/>
            <person name="Park M."/>
            <person name="Yeom S.I."/>
            <person name="Kim Y.M."/>
            <person name="Lee J.M."/>
            <person name="Lee H.A."/>
            <person name="Seo E."/>
            <person name="Choi J."/>
            <person name="Cheong K."/>
            <person name="Kim K.T."/>
            <person name="Jung K."/>
            <person name="Lee G.W."/>
            <person name="Oh S.K."/>
            <person name="Bae C."/>
            <person name="Kim S.B."/>
            <person name="Lee H.Y."/>
            <person name="Kim S.Y."/>
            <person name="Kim M.S."/>
            <person name="Kang B.C."/>
            <person name="Jo Y.D."/>
            <person name="Yang H.B."/>
            <person name="Jeong H.J."/>
            <person name="Kang W.H."/>
            <person name="Kwon J.K."/>
            <person name="Shin C."/>
            <person name="Lim J.Y."/>
            <person name="Park J.H."/>
            <person name="Huh J.H."/>
            <person name="Kim J.S."/>
            <person name="Kim B.D."/>
            <person name="Cohen O."/>
            <person name="Paran I."/>
            <person name="Suh M.C."/>
            <person name="Lee S.B."/>
            <person name="Kim Y.K."/>
            <person name="Shin Y."/>
            <person name="Noh S.J."/>
            <person name="Park J."/>
            <person name="Seo Y.S."/>
            <person name="Kwon S.Y."/>
            <person name="Kim H.A."/>
            <person name="Park J.M."/>
            <person name="Kim H.J."/>
            <person name="Choi S.B."/>
            <person name="Bosland P.W."/>
            <person name="Reeves G."/>
            <person name="Jo S.H."/>
            <person name="Lee B.W."/>
            <person name="Cho H.T."/>
            <person name="Choi H.S."/>
            <person name="Lee M.S."/>
            <person name="Yu Y."/>
            <person name="Do Choi Y."/>
            <person name="Park B.S."/>
            <person name="van Deynze A."/>
            <person name="Ashrafi H."/>
            <person name="Hill T."/>
            <person name="Kim W.T."/>
            <person name="Pai H.S."/>
            <person name="Ahn H.K."/>
            <person name="Yeam I."/>
            <person name="Giovannoni J.J."/>
            <person name="Rose J.K."/>
            <person name="Sorensen I."/>
            <person name="Lee S.J."/>
            <person name="Kim R.W."/>
            <person name="Choi I.Y."/>
            <person name="Choi B.S."/>
            <person name="Lim J.S."/>
            <person name="Lee Y.H."/>
            <person name="Choi D."/>
        </authorList>
    </citation>
    <scope>NUCLEOTIDE SEQUENCE [LARGE SCALE GENOMIC DNA]</scope>
    <source>
        <strain evidence="6">cv. CM334</strain>
    </source>
</reference>
<dbReference type="GO" id="GO:0005634">
    <property type="term" value="C:nucleus"/>
    <property type="evidence" value="ECO:0007669"/>
    <property type="project" value="UniProtKB-SubCell"/>
</dbReference>
<dbReference type="AlphaFoldDB" id="A0A2G2Y7E2"/>
<reference evidence="5 6" key="2">
    <citation type="journal article" date="2017" name="Genome Biol.">
        <title>New reference genome sequences of hot pepper reveal the massive evolution of plant disease-resistance genes by retroduplication.</title>
        <authorList>
            <person name="Kim S."/>
            <person name="Park J."/>
            <person name="Yeom S.I."/>
            <person name="Kim Y.M."/>
            <person name="Seo E."/>
            <person name="Kim K.T."/>
            <person name="Kim M.S."/>
            <person name="Lee J.M."/>
            <person name="Cheong K."/>
            <person name="Shin H.S."/>
            <person name="Kim S.B."/>
            <person name="Han K."/>
            <person name="Lee J."/>
            <person name="Park M."/>
            <person name="Lee H.A."/>
            <person name="Lee H.Y."/>
            <person name="Lee Y."/>
            <person name="Oh S."/>
            <person name="Lee J.H."/>
            <person name="Choi E."/>
            <person name="Choi E."/>
            <person name="Lee S.E."/>
            <person name="Jeon J."/>
            <person name="Kim H."/>
            <person name="Choi G."/>
            <person name="Song H."/>
            <person name="Lee J."/>
            <person name="Lee S.C."/>
            <person name="Kwon J.K."/>
            <person name="Lee H.Y."/>
            <person name="Koo N."/>
            <person name="Hong Y."/>
            <person name="Kim R.W."/>
            <person name="Kang W.H."/>
            <person name="Huh J.H."/>
            <person name="Kang B.C."/>
            <person name="Yang T.J."/>
            <person name="Lee Y.H."/>
            <person name="Bennetzen J.L."/>
            <person name="Choi D."/>
        </authorList>
    </citation>
    <scope>NUCLEOTIDE SEQUENCE [LARGE SCALE GENOMIC DNA]</scope>
    <source>
        <strain evidence="6">cv. CM334</strain>
    </source>
</reference>
<keyword evidence="2" id="KW-0539">Nucleus</keyword>
<feature type="compositionally biased region" description="Polar residues" evidence="3">
    <location>
        <begin position="117"/>
        <end position="126"/>
    </location>
</feature>
<dbReference type="PANTHER" id="PTHR12765">
    <property type="entry name" value="RED PROTEIN IK FACTOR CYTOKINE IK"/>
    <property type="match status" value="1"/>
</dbReference>
<comment type="caution">
    <text evidence="5">The sequence shown here is derived from an EMBL/GenBank/DDBJ whole genome shotgun (WGS) entry which is preliminary data.</text>
</comment>
<proteinExistence type="predicted"/>
<dbReference type="Pfam" id="PF07808">
    <property type="entry name" value="RED_N"/>
    <property type="match status" value="1"/>
</dbReference>
<evidence type="ECO:0000256" key="3">
    <source>
        <dbReference type="SAM" id="MobiDB-lite"/>
    </source>
</evidence>
<accession>A0A2G2Y7E2</accession>
<dbReference type="InterPro" id="IPR012916">
    <property type="entry name" value="RED_N"/>
</dbReference>
<evidence type="ECO:0000256" key="2">
    <source>
        <dbReference type="ARBA" id="ARBA00023242"/>
    </source>
</evidence>
<dbReference type="STRING" id="4072.A0A2G2Y7E2"/>
<gene>
    <name evidence="5" type="ORF">T459_30111</name>
</gene>
<dbReference type="EMBL" id="AYRZ02000012">
    <property type="protein sequence ID" value="PHT65686.1"/>
    <property type="molecule type" value="Genomic_DNA"/>
</dbReference>
<evidence type="ECO:0000259" key="4">
    <source>
        <dbReference type="Pfam" id="PF07808"/>
    </source>
</evidence>
<keyword evidence="6" id="KW-1185">Reference proteome</keyword>